<organism evidence="1 2">
    <name type="scientific">Salinivirga cyanobacteriivorans</name>
    <dbReference type="NCBI Taxonomy" id="1307839"/>
    <lineage>
        <taxon>Bacteria</taxon>
        <taxon>Pseudomonadati</taxon>
        <taxon>Bacteroidota</taxon>
        <taxon>Bacteroidia</taxon>
        <taxon>Bacteroidales</taxon>
        <taxon>Salinivirgaceae</taxon>
        <taxon>Salinivirga</taxon>
    </lineage>
</organism>
<dbReference type="Proteomes" id="UP000064893">
    <property type="component" value="Chromosome"/>
</dbReference>
<reference evidence="1 2" key="1">
    <citation type="submission" date="2015-11" db="EMBL/GenBank/DDBJ databases">
        <title>Description and complete genome sequence of a novel strain predominating in hypersaline microbial mats and representing a new family of the Bacteriodetes phylum.</title>
        <authorList>
            <person name="Spring S."/>
            <person name="Bunk B."/>
            <person name="Sproer C."/>
            <person name="Klenk H.-P."/>
        </authorList>
    </citation>
    <scope>NUCLEOTIDE SEQUENCE [LARGE SCALE GENOMIC DNA]</scope>
    <source>
        <strain evidence="1 2">L21-Spi-D4</strain>
    </source>
</reference>
<proteinExistence type="predicted"/>
<dbReference type="KEGG" id="blq:L21SP5_00046"/>
<protein>
    <submittedName>
        <fullName evidence="1">Uncharacterized protein</fullName>
    </submittedName>
</protein>
<name>A0A0S2HUJ4_9BACT</name>
<sequence>MFYVIVISMLIAFIDYSRKQKRQKWDSKSERGRKTV</sequence>
<accession>A0A0S2HUJ4</accession>
<evidence type="ECO:0000313" key="2">
    <source>
        <dbReference type="Proteomes" id="UP000064893"/>
    </source>
</evidence>
<evidence type="ECO:0000313" key="1">
    <source>
        <dbReference type="EMBL" id="ALO13728.1"/>
    </source>
</evidence>
<keyword evidence="2" id="KW-1185">Reference proteome</keyword>
<gene>
    <name evidence="1" type="ORF">L21SP5_00046</name>
</gene>
<dbReference type="EMBL" id="CP013118">
    <property type="protein sequence ID" value="ALO13728.1"/>
    <property type="molecule type" value="Genomic_DNA"/>
</dbReference>
<dbReference type="AlphaFoldDB" id="A0A0S2HUJ4"/>